<feature type="region of interest" description="Disordered" evidence="1">
    <location>
        <begin position="33"/>
        <end position="62"/>
    </location>
</feature>
<sequence length="62" mass="6773">MSFSFPILDGSRSAYVVQASFEKYEALGEADLSRRSITPPGPASRHALVARPHARNEARTQA</sequence>
<dbReference type="EMBL" id="CABM01000008">
    <property type="protein sequence ID" value="CBH95688.1"/>
    <property type="molecule type" value="Genomic_DNA"/>
</dbReference>
<protein>
    <submittedName>
        <fullName evidence="2">Uncharacterized protein</fullName>
    </submittedName>
</protein>
<evidence type="ECO:0000313" key="2">
    <source>
        <dbReference type="EMBL" id="CBH95688.1"/>
    </source>
</evidence>
<reference evidence="2" key="1">
    <citation type="submission" date="2009-10" db="EMBL/GenBank/DDBJ databases">
        <title>Diversity of trophic interactions inside an arsenic-rich microbial ecosystem.</title>
        <authorList>
            <person name="Bertin P.N."/>
            <person name="Heinrich-Salmeron A."/>
            <person name="Pelletier E."/>
            <person name="Goulhen-Chollet F."/>
            <person name="Arsene-Ploetze F."/>
            <person name="Gallien S."/>
            <person name="Calteau A."/>
            <person name="Vallenet D."/>
            <person name="Casiot C."/>
            <person name="Chane-Woon-Ming B."/>
            <person name="Giloteaux L."/>
            <person name="Barakat M."/>
            <person name="Bonnefoy V."/>
            <person name="Bruneel O."/>
            <person name="Chandler M."/>
            <person name="Cleiss J."/>
            <person name="Duran R."/>
            <person name="Elbaz-Poulichet F."/>
            <person name="Fonknechten N."/>
            <person name="Lauga B."/>
            <person name="Mornico D."/>
            <person name="Ortet P."/>
            <person name="Schaeffer C."/>
            <person name="Siguier P."/>
            <person name="Alexander Thil Smith A."/>
            <person name="Van Dorsselaer A."/>
            <person name="Weissenbach J."/>
            <person name="Medigue C."/>
            <person name="Le Paslier D."/>
        </authorList>
    </citation>
    <scope>NUCLEOTIDE SEQUENCE</scope>
</reference>
<name>E6PL87_9ZZZZ</name>
<dbReference type="AlphaFoldDB" id="E6PL87"/>
<accession>E6PL87</accession>
<proteinExistence type="predicted"/>
<evidence type="ECO:0000256" key="1">
    <source>
        <dbReference type="SAM" id="MobiDB-lite"/>
    </source>
</evidence>
<organism evidence="2">
    <name type="scientific">mine drainage metagenome</name>
    <dbReference type="NCBI Taxonomy" id="410659"/>
    <lineage>
        <taxon>unclassified sequences</taxon>
        <taxon>metagenomes</taxon>
        <taxon>ecological metagenomes</taxon>
    </lineage>
</organism>
<gene>
    <name evidence="2" type="ORF">CARN2_1952</name>
</gene>
<comment type="caution">
    <text evidence="2">The sequence shown here is derived from an EMBL/GenBank/DDBJ whole genome shotgun (WGS) entry which is preliminary data.</text>
</comment>